<dbReference type="PROSITE" id="PS50262">
    <property type="entry name" value="G_PROTEIN_RECEP_F1_2"/>
    <property type="match status" value="1"/>
</dbReference>
<dbReference type="PANTHER" id="PTHR24243:SF224">
    <property type="entry name" value="G-PROTEIN COUPLED RECEPTOR 19-RELATED"/>
    <property type="match status" value="1"/>
</dbReference>
<evidence type="ECO:0000256" key="3">
    <source>
        <dbReference type="ARBA" id="ARBA00022989"/>
    </source>
</evidence>
<evidence type="ECO:0000256" key="5">
    <source>
        <dbReference type="ARBA" id="ARBA00023136"/>
    </source>
</evidence>
<evidence type="ECO:0000256" key="6">
    <source>
        <dbReference type="ARBA" id="ARBA00023170"/>
    </source>
</evidence>
<keyword evidence="4 8" id="KW-0297">G-protein coupled receptor</keyword>
<dbReference type="CDD" id="cd00637">
    <property type="entry name" value="7tm_classA_rhodopsin-like"/>
    <property type="match status" value="1"/>
</dbReference>
<feature type="transmembrane region" description="Helical" evidence="9">
    <location>
        <begin position="41"/>
        <end position="65"/>
    </location>
</feature>
<keyword evidence="12" id="KW-1185">Reference proteome</keyword>
<feature type="transmembrane region" description="Helical" evidence="9">
    <location>
        <begin position="312"/>
        <end position="335"/>
    </location>
</feature>
<dbReference type="PROSITE" id="PS00237">
    <property type="entry name" value="G_PROTEIN_RECEP_F1_1"/>
    <property type="match status" value="1"/>
</dbReference>
<dbReference type="InterPro" id="IPR017452">
    <property type="entry name" value="GPCR_Rhodpsn_7TM"/>
</dbReference>
<evidence type="ECO:0000256" key="2">
    <source>
        <dbReference type="ARBA" id="ARBA00022692"/>
    </source>
</evidence>
<comment type="caution">
    <text evidence="11">The sequence shown here is derived from an EMBL/GenBank/DDBJ whole genome shotgun (WGS) entry which is preliminary data.</text>
</comment>
<dbReference type="Gene3D" id="1.20.1070.10">
    <property type="entry name" value="Rhodopsin 7-helix transmembrane proteins"/>
    <property type="match status" value="1"/>
</dbReference>
<evidence type="ECO:0000256" key="7">
    <source>
        <dbReference type="ARBA" id="ARBA00023224"/>
    </source>
</evidence>
<accession>A0AAN8PJG4</accession>
<proteinExistence type="inferred from homology"/>
<dbReference type="GO" id="GO:0004930">
    <property type="term" value="F:G protein-coupled receptor activity"/>
    <property type="evidence" value="ECO:0007669"/>
    <property type="project" value="UniProtKB-KW"/>
</dbReference>
<feature type="transmembrane region" description="Helical" evidence="9">
    <location>
        <begin position="157"/>
        <end position="178"/>
    </location>
</feature>
<dbReference type="GO" id="GO:0005886">
    <property type="term" value="C:plasma membrane"/>
    <property type="evidence" value="ECO:0007669"/>
    <property type="project" value="TreeGrafter"/>
</dbReference>
<dbReference type="AlphaFoldDB" id="A0AAN8PJG4"/>
<evidence type="ECO:0000259" key="10">
    <source>
        <dbReference type="PROSITE" id="PS50262"/>
    </source>
</evidence>
<reference evidence="11 12" key="1">
    <citation type="submission" date="2024-01" db="EMBL/GenBank/DDBJ databases">
        <title>The genome of the rayed Mediterranean limpet Patella caerulea (Linnaeus, 1758).</title>
        <authorList>
            <person name="Anh-Thu Weber A."/>
            <person name="Halstead-Nussloch G."/>
        </authorList>
    </citation>
    <scope>NUCLEOTIDE SEQUENCE [LARGE SCALE GENOMIC DNA]</scope>
    <source>
        <strain evidence="11">AATW-2023a</strain>
        <tissue evidence="11">Whole specimen</tissue>
    </source>
</reference>
<feature type="transmembrane region" description="Helical" evidence="9">
    <location>
        <begin position="77"/>
        <end position="95"/>
    </location>
</feature>
<comment type="similarity">
    <text evidence="8">Belongs to the G-protein coupled receptor 1 family.</text>
</comment>
<dbReference type="Proteomes" id="UP001347796">
    <property type="component" value="Unassembled WGS sequence"/>
</dbReference>
<dbReference type="EMBL" id="JAZGQO010000010">
    <property type="protein sequence ID" value="KAK6176353.1"/>
    <property type="molecule type" value="Genomic_DNA"/>
</dbReference>
<comment type="subcellular location">
    <subcellularLocation>
        <location evidence="1">Membrane</location>
        <topology evidence="1">Multi-pass membrane protein</topology>
    </subcellularLocation>
</comment>
<evidence type="ECO:0000313" key="12">
    <source>
        <dbReference type="Proteomes" id="UP001347796"/>
    </source>
</evidence>
<keyword evidence="7 8" id="KW-0807">Transducer</keyword>
<gene>
    <name evidence="11" type="ORF">SNE40_014654</name>
</gene>
<dbReference type="SUPFAM" id="SSF81321">
    <property type="entry name" value="Family A G protein-coupled receptor-like"/>
    <property type="match status" value="1"/>
</dbReference>
<keyword evidence="5 9" id="KW-0472">Membrane</keyword>
<dbReference type="Pfam" id="PF00001">
    <property type="entry name" value="7tm_1"/>
    <property type="match status" value="1"/>
</dbReference>
<dbReference type="PANTHER" id="PTHR24243">
    <property type="entry name" value="G-PROTEIN COUPLED RECEPTOR"/>
    <property type="match status" value="1"/>
</dbReference>
<keyword evidence="3 9" id="KW-1133">Transmembrane helix</keyword>
<protein>
    <recommendedName>
        <fullName evidence="10">G-protein coupled receptors family 1 profile domain-containing protein</fullName>
    </recommendedName>
</protein>
<feature type="transmembrane region" description="Helical" evidence="9">
    <location>
        <begin position="355"/>
        <end position="374"/>
    </location>
</feature>
<keyword evidence="6 8" id="KW-0675">Receptor</keyword>
<organism evidence="11 12">
    <name type="scientific">Patella caerulea</name>
    <name type="common">Rayed Mediterranean limpet</name>
    <dbReference type="NCBI Taxonomy" id="87958"/>
    <lineage>
        <taxon>Eukaryota</taxon>
        <taxon>Metazoa</taxon>
        <taxon>Spiralia</taxon>
        <taxon>Lophotrochozoa</taxon>
        <taxon>Mollusca</taxon>
        <taxon>Gastropoda</taxon>
        <taxon>Patellogastropoda</taxon>
        <taxon>Patelloidea</taxon>
        <taxon>Patellidae</taxon>
        <taxon>Patella</taxon>
    </lineage>
</organism>
<evidence type="ECO:0000256" key="1">
    <source>
        <dbReference type="ARBA" id="ARBA00004141"/>
    </source>
</evidence>
<sequence>MISLNMENTTLNPHNCTLNCDNTTIDDGLLQSLNDEKALHFIPVMIWVAFLMVIGVLGNSLVVYVYRRRFKKTSSNYFILTMAIFDLVACVVGMPTEIYDLRYPYTFYSSIGCKIFRFTETFTIYGSAIVLVEIAFDRYFKICKPLMVISLFKIKMLCFMAAVLALLFSTPTALLFGITHPQTPIPGVRGYDCSIEEKYLKSTFQRVYYGALSVVFVTTLLVLTVLYVRIWVEIKQRRSMVIGDQISSKPPGTPQEKKKIRVKYVASGSNDEVDDDSSENGNGQVMCEEQKRTRFGSLANYASRIRITRTTVVLFAVTVAFVISYLPSITIMLTRSLIKNLEANRSIGVEVTSKFFSNFFFINNAINPIIYSFLNLNFRRQAQKTVKTVFCCEKRQSPKKGDSDRSTKREILMIAMAGRDV</sequence>
<evidence type="ECO:0000313" key="11">
    <source>
        <dbReference type="EMBL" id="KAK6176353.1"/>
    </source>
</evidence>
<keyword evidence="2 8" id="KW-0812">Transmembrane</keyword>
<dbReference type="PRINTS" id="PR00237">
    <property type="entry name" value="GPCRRHODOPSN"/>
</dbReference>
<evidence type="ECO:0000256" key="4">
    <source>
        <dbReference type="ARBA" id="ARBA00023040"/>
    </source>
</evidence>
<feature type="domain" description="G-protein coupled receptors family 1 profile" evidence="10">
    <location>
        <begin position="58"/>
        <end position="371"/>
    </location>
</feature>
<name>A0AAN8PJG4_PATCE</name>
<feature type="transmembrane region" description="Helical" evidence="9">
    <location>
        <begin position="115"/>
        <end position="136"/>
    </location>
</feature>
<evidence type="ECO:0000256" key="9">
    <source>
        <dbReference type="SAM" id="Phobius"/>
    </source>
</evidence>
<dbReference type="InterPro" id="IPR000276">
    <property type="entry name" value="GPCR_Rhodpsn"/>
</dbReference>
<feature type="transmembrane region" description="Helical" evidence="9">
    <location>
        <begin position="207"/>
        <end position="232"/>
    </location>
</feature>
<evidence type="ECO:0000256" key="8">
    <source>
        <dbReference type="RuleBase" id="RU000688"/>
    </source>
</evidence>